<protein>
    <recommendedName>
        <fullName evidence="2">CCHC-type domain-containing protein</fullName>
    </recommendedName>
</protein>
<dbReference type="InterPro" id="IPR036875">
    <property type="entry name" value="Znf_CCHC_sf"/>
</dbReference>
<dbReference type="Gene3D" id="4.10.60.10">
    <property type="entry name" value="Zinc finger, CCHC-type"/>
    <property type="match status" value="1"/>
</dbReference>
<accession>A0A9D4GP97</accession>
<dbReference type="Pfam" id="PF00098">
    <property type="entry name" value="zf-CCHC"/>
    <property type="match status" value="1"/>
</dbReference>
<sequence length="88" mass="9938">MEAETDETNNNDIKELLSRIEKLERQNGSSRWSGNGRRNVECFRCHKQGHYARECPGTPDGCSENLIVASDHHLNVQGPTLAAKEWSN</sequence>
<reference evidence="3" key="2">
    <citation type="submission" date="2020-11" db="EMBL/GenBank/DDBJ databases">
        <authorList>
            <person name="McCartney M.A."/>
            <person name="Auch B."/>
            <person name="Kono T."/>
            <person name="Mallez S."/>
            <person name="Becker A."/>
            <person name="Gohl D.M."/>
            <person name="Silverstein K.A.T."/>
            <person name="Koren S."/>
            <person name="Bechman K.B."/>
            <person name="Herman A."/>
            <person name="Abrahante J.E."/>
            <person name="Garbe J."/>
        </authorList>
    </citation>
    <scope>NUCLEOTIDE SEQUENCE</scope>
    <source>
        <strain evidence="3">Duluth1</strain>
        <tissue evidence="3">Whole animal</tissue>
    </source>
</reference>
<name>A0A9D4GP97_DREPO</name>
<keyword evidence="1" id="KW-0862">Zinc</keyword>
<evidence type="ECO:0000313" key="3">
    <source>
        <dbReference type="EMBL" id="KAH3820482.1"/>
    </source>
</evidence>
<dbReference type="AlphaFoldDB" id="A0A9D4GP97"/>
<keyword evidence="1" id="KW-0479">Metal-binding</keyword>
<evidence type="ECO:0000259" key="2">
    <source>
        <dbReference type="PROSITE" id="PS50158"/>
    </source>
</evidence>
<dbReference type="InterPro" id="IPR001878">
    <property type="entry name" value="Znf_CCHC"/>
</dbReference>
<keyword evidence="1" id="KW-0863">Zinc-finger</keyword>
<dbReference type="EMBL" id="JAIWYP010000005">
    <property type="protein sequence ID" value="KAH3820482.1"/>
    <property type="molecule type" value="Genomic_DNA"/>
</dbReference>
<dbReference type="SUPFAM" id="SSF57756">
    <property type="entry name" value="Retrovirus zinc finger-like domains"/>
    <property type="match status" value="1"/>
</dbReference>
<feature type="domain" description="CCHC-type" evidence="2">
    <location>
        <begin position="42"/>
        <end position="56"/>
    </location>
</feature>
<dbReference type="GO" id="GO:0003676">
    <property type="term" value="F:nucleic acid binding"/>
    <property type="evidence" value="ECO:0007669"/>
    <property type="project" value="InterPro"/>
</dbReference>
<dbReference type="PROSITE" id="PS50158">
    <property type="entry name" value="ZF_CCHC"/>
    <property type="match status" value="1"/>
</dbReference>
<dbReference type="SMART" id="SM00343">
    <property type="entry name" value="ZnF_C2HC"/>
    <property type="match status" value="1"/>
</dbReference>
<dbReference type="Proteomes" id="UP000828390">
    <property type="component" value="Unassembled WGS sequence"/>
</dbReference>
<evidence type="ECO:0000256" key="1">
    <source>
        <dbReference type="PROSITE-ProRule" id="PRU00047"/>
    </source>
</evidence>
<comment type="caution">
    <text evidence="3">The sequence shown here is derived from an EMBL/GenBank/DDBJ whole genome shotgun (WGS) entry which is preliminary data.</text>
</comment>
<proteinExistence type="predicted"/>
<evidence type="ECO:0000313" key="4">
    <source>
        <dbReference type="Proteomes" id="UP000828390"/>
    </source>
</evidence>
<keyword evidence="4" id="KW-1185">Reference proteome</keyword>
<gene>
    <name evidence="3" type="ORF">DPMN_122228</name>
</gene>
<organism evidence="3 4">
    <name type="scientific">Dreissena polymorpha</name>
    <name type="common">Zebra mussel</name>
    <name type="synonym">Mytilus polymorpha</name>
    <dbReference type="NCBI Taxonomy" id="45954"/>
    <lineage>
        <taxon>Eukaryota</taxon>
        <taxon>Metazoa</taxon>
        <taxon>Spiralia</taxon>
        <taxon>Lophotrochozoa</taxon>
        <taxon>Mollusca</taxon>
        <taxon>Bivalvia</taxon>
        <taxon>Autobranchia</taxon>
        <taxon>Heteroconchia</taxon>
        <taxon>Euheterodonta</taxon>
        <taxon>Imparidentia</taxon>
        <taxon>Neoheterodontei</taxon>
        <taxon>Myida</taxon>
        <taxon>Dreissenoidea</taxon>
        <taxon>Dreissenidae</taxon>
        <taxon>Dreissena</taxon>
    </lineage>
</organism>
<dbReference type="GO" id="GO:0008270">
    <property type="term" value="F:zinc ion binding"/>
    <property type="evidence" value="ECO:0007669"/>
    <property type="project" value="UniProtKB-KW"/>
</dbReference>
<reference evidence="3" key="1">
    <citation type="journal article" date="2019" name="bioRxiv">
        <title>The Genome of the Zebra Mussel, Dreissena polymorpha: A Resource for Invasive Species Research.</title>
        <authorList>
            <person name="McCartney M.A."/>
            <person name="Auch B."/>
            <person name="Kono T."/>
            <person name="Mallez S."/>
            <person name="Zhang Y."/>
            <person name="Obille A."/>
            <person name="Becker A."/>
            <person name="Abrahante J.E."/>
            <person name="Garbe J."/>
            <person name="Badalamenti J.P."/>
            <person name="Herman A."/>
            <person name="Mangelson H."/>
            <person name="Liachko I."/>
            <person name="Sullivan S."/>
            <person name="Sone E.D."/>
            <person name="Koren S."/>
            <person name="Silverstein K.A.T."/>
            <person name="Beckman K.B."/>
            <person name="Gohl D.M."/>
        </authorList>
    </citation>
    <scope>NUCLEOTIDE SEQUENCE</scope>
    <source>
        <strain evidence="3">Duluth1</strain>
        <tissue evidence="3">Whole animal</tissue>
    </source>
</reference>